<dbReference type="Pfam" id="PF00046">
    <property type="entry name" value="Homeodomain"/>
    <property type="match status" value="1"/>
</dbReference>
<keyword evidence="4" id="KW-0175">Coiled coil</keyword>
<dbReference type="EnsemblPlants" id="Ma10_t17830.1">
    <property type="protein sequence ID" value="Ma10_p17830.1"/>
    <property type="gene ID" value="Ma10_g17830"/>
</dbReference>
<dbReference type="Pfam" id="PF01852">
    <property type="entry name" value="START"/>
    <property type="match status" value="1"/>
</dbReference>
<evidence type="ECO:0000256" key="10">
    <source>
        <dbReference type="RuleBase" id="RU000682"/>
    </source>
</evidence>
<keyword evidence="8 9" id="KW-0539">Nucleus</keyword>
<dbReference type="SUPFAM" id="SSF46689">
    <property type="entry name" value="Homeodomain-like"/>
    <property type="match status" value="1"/>
</dbReference>
<dbReference type="Proteomes" id="UP000012960">
    <property type="component" value="Unplaced"/>
</dbReference>
<evidence type="ECO:0000259" key="12">
    <source>
        <dbReference type="PROSITE" id="PS50848"/>
    </source>
</evidence>
<evidence type="ECO:0000256" key="5">
    <source>
        <dbReference type="ARBA" id="ARBA00023125"/>
    </source>
</evidence>
<dbReference type="PROSITE" id="PS50071">
    <property type="entry name" value="HOMEOBOX_2"/>
    <property type="match status" value="1"/>
</dbReference>
<dbReference type="GO" id="GO:0003677">
    <property type="term" value="F:DNA binding"/>
    <property type="evidence" value="ECO:0007669"/>
    <property type="project" value="UniProtKB-UniRule"/>
</dbReference>
<dbReference type="InterPro" id="IPR001356">
    <property type="entry name" value="HD"/>
</dbReference>
<dbReference type="FunFam" id="1.10.10.60:FF:000229">
    <property type="entry name" value="Homeobox-leucine zipper protein HDG1"/>
    <property type="match status" value="1"/>
</dbReference>
<feature type="domain" description="Homeobox" evidence="11">
    <location>
        <begin position="13"/>
        <end position="73"/>
    </location>
</feature>
<dbReference type="InParanoid" id="A0A804KXF6"/>
<keyword evidence="3" id="KW-0805">Transcription regulation</keyword>
<dbReference type="InterPro" id="IPR002913">
    <property type="entry name" value="START_lipid-bd_dom"/>
</dbReference>
<evidence type="ECO:0000256" key="2">
    <source>
        <dbReference type="ARBA" id="ARBA00006789"/>
    </source>
</evidence>
<dbReference type="KEGG" id="mus:103968535"/>
<dbReference type="GO" id="GO:0008289">
    <property type="term" value="F:lipid binding"/>
    <property type="evidence" value="ECO:0007669"/>
    <property type="project" value="InterPro"/>
</dbReference>
<dbReference type="SMART" id="SM00234">
    <property type="entry name" value="START"/>
    <property type="match status" value="1"/>
</dbReference>
<dbReference type="InterPro" id="IPR042160">
    <property type="entry name" value="HD-Zip_IV"/>
</dbReference>
<reference evidence="13" key="1">
    <citation type="submission" date="2021-05" db="UniProtKB">
        <authorList>
            <consortium name="EnsemblPlants"/>
        </authorList>
    </citation>
    <scope>IDENTIFICATION</scope>
    <source>
        <strain evidence="13">subsp. malaccensis</strain>
    </source>
</reference>
<evidence type="ECO:0000256" key="6">
    <source>
        <dbReference type="ARBA" id="ARBA00023155"/>
    </source>
</evidence>
<dbReference type="GO" id="GO:0005634">
    <property type="term" value="C:nucleus"/>
    <property type="evidence" value="ECO:0007669"/>
    <property type="project" value="UniProtKB-SubCell"/>
</dbReference>
<evidence type="ECO:0000313" key="13">
    <source>
        <dbReference type="EnsemblPlants" id="Ma10_p17830.1"/>
    </source>
</evidence>
<evidence type="ECO:0000313" key="14">
    <source>
        <dbReference type="Proteomes" id="UP000012960"/>
    </source>
</evidence>
<feature type="domain" description="START" evidence="12">
    <location>
        <begin position="202"/>
        <end position="440"/>
    </location>
</feature>
<keyword evidence="14" id="KW-1185">Reference proteome</keyword>
<keyword evidence="6 9" id="KW-0371">Homeobox</keyword>
<dbReference type="Gene3D" id="1.10.10.60">
    <property type="entry name" value="Homeodomain-like"/>
    <property type="match status" value="1"/>
</dbReference>
<evidence type="ECO:0000256" key="7">
    <source>
        <dbReference type="ARBA" id="ARBA00023163"/>
    </source>
</evidence>
<comment type="similarity">
    <text evidence="2">Belongs to the HD-ZIP homeobox family. Class IV subfamily.</text>
</comment>
<dbReference type="SUPFAM" id="SSF55961">
    <property type="entry name" value="Bet v1-like"/>
    <property type="match status" value="2"/>
</dbReference>
<dbReference type="InterPro" id="IPR023393">
    <property type="entry name" value="START-like_dom_sf"/>
</dbReference>
<dbReference type="InterPro" id="IPR057993">
    <property type="entry name" value="HD-Zip_IV_C"/>
</dbReference>
<evidence type="ECO:0000256" key="3">
    <source>
        <dbReference type="ARBA" id="ARBA00023015"/>
    </source>
</evidence>
<sequence length="696" mass="77351">MDSVGERDVSEVQRRKKRFYRHTSQQIQELEAMFKVCPHPDEKQRMKLSRDLGLEPRQIKFWFQNRRTLMKTQHERSDNCSLRAENDKIRCENITMEEALKRAVCLSCGAGPPPDNPFFDEQKLRMENTRLKEEVDRLSEIASRYLGRPITQLPSSQRLSVSQSEVSVGTYYNPGISSSLDLGLLCQSSSSVLSNPSPTTISDLEKPIMMDMASAALEEVVKLIQTNEPLWLKSASMGTEVLQSETYERIFQRPSQQQFKFSDTRTEASRGSALVIMDAATLVDMFMDSSKWMELFPTIVSNSRTIDVLASGTSGTRSGSLLLMYEELQVLSPVVPTRHFCFLRYCQQIDPCLWVIADVSVNYPMDSRHLPSPLSCKLPSGCLIEAMPNGYSKVSWVEHVQFQEKNTIHRLFRDLVNSGTSFGANRWLTTLQRMSQRFACLMSAGLSTRDIAGAVPSVEAKKSMMKLAHRLVMDFCASFSASVGNKWTMLSGINDDLRVTLHRTDSSLPHGVVLSAATSIWLPLPRDRVFSFLKDEQNRPQWDVFSIGNNLQKVAHITNGSDQGNAISILRGLNYTHNMLILQESCTDASGSVVVYSPIDLPAMNTIMSGEDPSYIHILPSGFTILPDGRFGVGGGASTSSCPTGRPSGSLVTVAFQMLMSSSPGAKLSFESIATVNNSISNTIHQIKAALSCPSV</sequence>
<organism evidence="13 14">
    <name type="scientific">Musa acuminata subsp. malaccensis</name>
    <name type="common">Wild banana</name>
    <name type="synonym">Musa malaccensis</name>
    <dbReference type="NCBI Taxonomy" id="214687"/>
    <lineage>
        <taxon>Eukaryota</taxon>
        <taxon>Viridiplantae</taxon>
        <taxon>Streptophyta</taxon>
        <taxon>Embryophyta</taxon>
        <taxon>Tracheophyta</taxon>
        <taxon>Spermatophyta</taxon>
        <taxon>Magnoliopsida</taxon>
        <taxon>Liliopsida</taxon>
        <taxon>Zingiberales</taxon>
        <taxon>Musaceae</taxon>
        <taxon>Musa</taxon>
    </lineage>
</organism>
<dbReference type="Gramene" id="Ma10_t17830.1">
    <property type="protein sequence ID" value="Ma10_p17830.1"/>
    <property type="gene ID" value="Ma10_g17830"/>
</dbReference>
<dbReference type="OrthoDB" id="6159439at2759"/>
<dbReference type="SMART" id="SM00389">
    <property type="entry name" value="HOX"/>
    <property type="match status" value="1"/>
</dbReference>
<dbReference type="InterPro" id="IPR009057">
    <property type="entry name" value="Homeodomain-like_sf"/>
</dbReference>
<evidence type="ECO:0000259" key="11">
    <source>
        <dbReference type="PROSITE" id="PS50071"/>
    </source>
</evidence>
<evidence type="ECO:0000256" key="1">
    <source>
        <dbReference type="ARBA" id="ARBA00004123"/>
    </source>
</evidence>
<evidence type="ECO:0000256" key="9">
    <source>
        <dbReference type="PROSITE-ProRule" id="PRU00108"/>
    </source>
</evidence>
<dbReference type="PANTHER" id="PTHR45654">
    <property type="entry name" value="HOMEOBOX-LEUCINE ZIPPER PROTEIN MERISTEM L1"/>
    <property type="match status" value="1"/>
</dbReference>
<dbReference type="Pfam" id="PF25797">
    <property type="entry name" value="PDF2_C"/>
    <property type="match status" value="1"/>
</dbReference>
<dbReference type="OMA" id="FWIRSSA"/>
<dbReference type="Gene3D" id="3.30.530.20">
    <property type="match status" value="1"/>
</dbReference>
<keyword evidence="7" id="KW-0804">Transcription</keyword>
<evidence type="ECO:0000256" key="4">
    <source>
        <dbReference type="ARBA" id="ARBA00023054"/>
    </source>
</evidence>
<keyword evidence="5 9" id="KW-0238">DNA-binding</keyword>
<feature type="DNA-binding region" description="Homeobox" evidence="9">
    <location>
        <begin position="15"/>
        <end position="74"/>
    </location>
</feature>
<accession>A0A804KXF6</accession>
<dbReference type="CDD" id="cd08875">
    <property type="entry name" value="START_ArGLABRA2_like"/>
    <property type="match status" value="1"/>
</dbReference>
<dbReference type="GeneID" id="103968535"/>
<protein>
    <submittedName>
        <fullName evidence="13">Uncharacterized protein</fullName>
    </submittedName>
</protein>
<evidence type="ECO:0000256" key="8">
    <source>
        <dbReference type="ARBA" id="ARBA00023242"/>
    </source>
</evidence>
<dbReference type="PANTHER" id="PTHR45654:SF1">
    <property type="entry name" value="HOMEOBOX-LEUCINE ZIPPER PROTEIN HDG11"/>
    <property type="match status" value="1"/>
</dbReference>
<dbReference type="PROSITE" id="PS50848">
    <property type="entry name" value="START"/>
    <property type="match status" value="1"/>
</dbReference>
<name>A0A804KXF6_MUSAM</name>
<dbReference type="CDD" id="cd00086">
    <property type="entry name" value="homeodomain"/>
    <property type="match status" value="1"/>
</dbReference>
<proteinExistence type="inferred from homology"/>
<comment type="subcellular location">
    <subcellularLocation>
        <location evidence="1 9 10">Nucleus</location>
    </subcellularLocation>
</comment>
<dbReference type="AlphaFoldDB" id="A0A804KXF6"/>